<organism evidence="1 2">
    <name type="scientific">Gordonia rubripertincta</name>
    <name type="common">Rhodococcus corallinus</name>
    <dbReference type="NCBI Taxonomy" id="36822"/>
    <lineage>
        <taxon>Bacteria</taxon>
        <taxon>Bacillati</taxon>
        <taxon>Actinomycetota</taxon>
        <taxon>Actinomycetes</taxon>
        <taxon>Mycobacteriales</taxon>
        <taxon>Gordoniaceae</taxon>
        <taxon>Gordonia</taxon>
    </lineage>
</organism>
<gene>
    <name evidence="1" type="ORF">O4213_24240</name>
</gene>
<dbReference type="InterPro" id="IPR046657">
    <property type="entry name" value="DUF6766"/>
</dbReference>
<proteinExistence type="predicted"/>
<reference evidence="1" key="1">
    <citation type="submission" date="2022-12" db="EMBL/GenBank/DDBJ databases">
        <authorList>
            <person name="Krivoruchko A.V."/>
            <person name="Elkin A."/>
        </authorList>
    </citation>
    <scope>NUCLEOTIDE SEQUENCE</scope>
    <source>
        <strain evidence="1">IEGM 1388</strain>
    </source>
</reference>
<sequence length="50" mass="5469">MAGAREYSDEQQRQSEFIAVAAIVGISVFFRQRSSAESKPVADPHLETGT</sequence>
<evidence type="ECO:0000313" key="2">
    <source>
        <dbReference type="Proteomes" id="UP001067235"/>
    </source>
</evidence>
<dbReference type="Pfam" id="PF20554">
    <property type="entry name" value="DUF6766"/>
    <property type="match status" value="1"/>
</dbReference>
<name>A0ABT4N2D1_GORRU</name>
<comment type="caution">
    <text evidence="1">The sequence shown here is derived from an EMBL/GenBank/DDBJ whole genome shotgun (WGS) entry which is preliminary data.</text>
</comment>
<protein>
    <submittedName>
        <fullName evidence="1">Uncharacterized protein</fullName>
    </submittedName>
</protein>
<evidence type="ECO:0000313" key="1">
    <source>
        <dbReference type="EMBL" id="MCZ4553120.1"/>
    </source>
</evidence>
<accession>A0ABT4N2D1</accession>
<dbReference type="Proteomes" id="UP001067235">
    <property type="component" value="Unassembled WGS sequence"/>
</dbReference>
<dbReference type="EMBL" id="JAPWIE010000008">
    <property type="protein sequence ID" value="MCZ4553120.1"/>
    <property type="molecule type" value="Genomic_DNA"/>
</dbReference>
<keyword evidence="2" id="KW-1185">Reference proteome</keyword>
<dbReference type="RefSeq" id="WP_168187065.1">
    <property type="nucleotide sequence ID" value="NZ_JAPWIE010000008.1"/>
</dbReference>